<proteinExistence type="predicted"/>
<evidence type="ECO:0000313" key="2">
    <source>
        <dbReference type="EMBL" id="ANS91831.1"/>
    </source>
</evidence>
<feature type="chain" id="PRO_5008528373" evidence="1">
    <location>
        <begin position="24"/>
        <end position="326"/>
    </location>
</feature>
<sequence length="326" mass="36221" precursor="true">MKKLLVSTAVATLLLTVPGMAKAEENKNDWDKPIFIKGADLEGQDLQKTKENLGVKDDYETYSVTIDDVKKYIPNSGNLSYIYSSATIKHKKWGSGVDVEIDTPDNITKVTSEQYQNASITAGIKDSEIHIASVEKVTGEGALAGIYKAYEEKGNELNSEDIKNSNKEMKDLTSISEENKDKEGYSDEALNASIADIKKQLADIKEKQDEQITPKQVEDIVNNVLDERGLSGILTNNQKEMILGNMTNIANSNALTSDPKAFAKNAKDALKGIEKNSGDLLDKAKEKAKNLNTEENRNFFQKIWDSILQIIQSIIDFITSLFNRIF</sequence>
<evidence type="ECO:0000256" key="1">
    <source>
        <dbReference type="SAM" id="SignalP"/>
    </source>
</evidence>
<keyword evidence="2" id="KW-0614">Plasmid</keyword>
<gene>
    <name evidence="2" type="ORF">pWBG707_00018</name>
</gene>
<keyword evidence="1" id="KW-0732">Signal</keyword>
<geneLocation type="plasmid" evidence="2">
    <name>pWBG707</name>
</geneLocation>
<dbReference type="InterPro" id="IPR009343">
    <property type="entry name" value="DUF1002"/>
</dbReference>
<feature type="signal peptide" evidence="1">
    <location>
        <begin position="1"/>
        <end position="23"/>
    </location>
</feature>
<dbReference type="Pfam" id="PF06207">
    <property type="entry name" value="DUF1002"/>
    <property type="match status" value="1"/>
</dbReference>
<organism evidence="2">
    <name type="scientific">Staphylococcus aureus</name>
    <dbReference type="NCBI Taxonomy" id="1280"/>
    <lineage>
        <taxon>Bacteria</taxon>
        <taxon>Bacillati</taxon>
        <taxon>Bacillota</taxon>
        <taxon>Bacilli</taxon>
        <taxon>Bacillales</taxon>
        <taxon>Staphylococcaceae</taxon>
        <taxon>Staphylococcus</taxon>
    </lineage>
</organism>
<dbReference type="AlphaFoldDB" id="A0A1B1P6L3"/>
<dbReference type="RefSeq" id="WP_172687482.1">
    <property type="nucleotide sequence ID" value="NZ_KX149097.1"/>
</dbReference>
<dbReference type="EMBL" id="KX149097">
    <property type="protein sequence ID" value="ANS91831.1"/>
    <property type="molecule type" value="Genomic_DNA"/>
</dbReference>
<accession>A0A1B1P6L3</accession>
<reference evidence="2" key="1">
    <citation type="journal article" date="1992" name="FEMS Microbiol. Lett.">
        <title>Conjugative trimethoprim resistance in Staphylococcus aureus.</title>
        <authorList>
            <person name="Udo E.E."/>
            <person name="Wei M.Q."/>
            <person name="Grubb W.B."/>
        </authorList>
    </citation>
    <scope>NUCLEOTIDE SEQUENCE</scope>
    <source>
        <strain evidence="2">WBG7410</strain>
        <plasmid evidence="2">pWBG707</plasmid>
    </source>
</reference>
<reference evidence="2" key="2">
    <citation type="submission" date="2016-04" db="EMBL/GenBank/DDBJ databases">
        <authorList>
            <person name="Ramsay J.P."/>
        </authorList>
    </citation>
    <scope>NUCLEOTIDE SEQUENCE</scope>
    <source>
        <strain evidence="2">WBG7410</strain>
        <plasmid evidence="2">pWBG707</plasmid>
    </source>
</reference>
<protein>
    <submittedName>
        <fullName evidence="2">Conjugation cluster detU</fullName>
    </submittedName>
</protein>
<name>A0A1B1P6L3_STAAU</name>